<proteinExistence type="predicted"/>
<accession>A0A4U0QDB4</accession>
<comment type="caution">
    <text evidence="2">The sequence shown here is derived from an EMBL/GenBank/DDBJ whole genome shotgun (WGS) entry which is preliminary data.</text>
</comment>
<keyword evidence="3" id="KW-1185">Reference proteome</keyword>
<dbReference type="PROSITE" id="PS51257">
    <property type="entry name" value="PROKAR_LIPOPROTEIN"/>
    <property type="match status" value="1"/>
</dbReference>
<dbReference type="AlphaFoldDB" id="A0A4U0QDB4"/>
<keyword evidence="1" id="KW-0732">Signal</keyword>
<dbReference type="RefSeq" id="WP_136773206.1">
    <property type="nucleotide sequence ID" value="NZ_CP156074.1"/>
</dbReference>
<evidence type="ECO:0000313" key="3">
    <source>
        <dbReference type="Proteomes" id="UP000310016"/>
    </source>
</evidence>
<protein>
    <submittedName>
        <fullName evidence="2">Uncharacterized protein</fullName>
    </submittedName>
</protein>
<reference evidence="2 3" key="1">
    <citation type="submission" date="2019-04" db="EMBL/GenBank/DDBJ databases">
        <title>Chitiniphilus eburnea sp. nov., a novel chitinolytic bacterium isolated from aquaculture sludge.</title>
        <authorList>
            <person name="Sheng M."/>
        </authorList>
    </citation>
    <scope>NUCLEOTIDE SEQUENCE [LARGE SCALE GENOMIC DNA]</scope>
    <source>
        <strain evidence="2 3">HX-2-15</strain>
    </source>
</reference>
<feature type="chain" id="PRO_5020951079" evidence="1">
    <location>
        <begin position="25"/>
        <end position="104"/>
    </location>
</feature>
<organism evidence="2 3">
    <name type="scientific">Chitiniphilus eburneus</name>
    <dbReference type="NCBI Taxonomy" id="2571148"/>
    <lineage>
        <taxon>Bacteria</taxon>
        <taxon>Pseudomonadati</taxon>
        <taxon>Pseudomonadota</taxon>
        <taxon>Betaproteobacteria</taxon>
        <taxon>Neisseriales</taxon>
        <taxon>Chitinibacteraceae</taxon>
        <taxon>Chitiniphilus</taxon>
    </lineage>
</organism>
<dbReference type="Proteomes" id="UP000310016">
    <property type="component" value="Unassembled WGS sequence"/>
</dbReference>
<feature type="signal peptide" evidence="1">
    <location>
        <begin position="1"/>
        <end position="24"/>
    </location>
</feature>
<gene>
    <name evidence="2" type="ORF">FAZ21_09500</name>
</gene>
<evidence type="ECO:0000256" key="1">
    <source>
        <dbReference type="SAM" id="SignalP"/>
    </source>
</evidence>
<sequence length="104" mass="11055">MRGNQLWKPVAAGLLALAMLGACAQQPEAARPLTLQGTLLLKGSAPKTMQVLQTASAQYQLSGVTPEQADTLQRQRVTVTGTLVRAAQPPLLPLIEVSRIEALK</sequence>
<dbReference type="EMBL" id="SUMF01000008">
    <property type="protein sequence ID" value="TJZ73844.1"/>
    <property type="molecule type" value="Genomic_DNA"/>
</dbReference>
<evidence type="ECO:0000313" key="2">
    <source>
        <dbReference type="EMBL" id="TJZ73844.1"/>
    </source>
</evidence>
<name>A0A4U0QDB4_9NEIS</name>
<dbReference type="OrthoDB" id="9099962at2"/>